<sequence length="221" mass="25641">MVAAKTKANEDCQLWAKSVTNHFWYCSKNCGNDAKDLKDKWTGILHHVVDEHEWVLEEGKNGGRCNHNLLDDNERVKPWLKKESSAHKALTKIVLDTRFLNTLRYYTNFRFVGYRARNQLAALDYNHHKGREQATTADGQLRFGRRFSKRTQRWCHVKILEPKQYSYINKLLLKVFEKRSSSKGTVDQRIGVLPEDPKQIAPNIASIPPPTVKSLVEEHKS</sequence>
<dbReference type="OrthoDB" id="5980500at2759"/>
<dbReference type="Proteomes" id="UP001152795">
    <property type="component" value="Unassembled WGS sequence"/>
</dbReference>
<dbReference type="AlphaFoldDB" id="A0A7D9I7J1"/>
<dbReference type="EMBL" id="CACRXK020004282">
    <property type="protein sequence ID" value="CAB4002191.1"/>
    <property type="molecule type" value="Genomic_DNA"/>
</dbReference>
<protein>
    <submittedName>
        <fullName evidence="1">Uncharacterized protein</fullName>
    </submittedName>
</protein>
<organism evidence="1 2">
    <name type="scientific">Paramuricea clavata</name>
    <name type="common">Red gorgonian</name>
    <name type="synonym">Violescent sea-whip</name>
    <dbReference type="NCBI Taxonomy" id="317549"/>
    <lineage>
        <taxon>Eukaryota</taxon>
        <taxon>Metazoa</taxon>
        <taxon>Cnidaria</taxon>
        <taxon>Anthozoa</taxon>
        <taxon>Octocorallia</taxon>
        <taxon>Malacalcyonacea</taxon>
        <taxon>Plexauridae</taxon>
        <taxon>Paramuricea</taxon>
    </lineage>
</organism>
<evidence type="ECO:0000313" key="2">
    <source>
        <dbReference type="Proteomes" id="UP001152795"/>
    </source>
</evidence>
<name>A0A7D9I7J1_PARCT</name>
<gene>
    <name evidence="1" type="ORF">PACLA_8A043188</name>
</gene>
<reference evidence="1" key="1">
    <citation type="submission" date="2020-04" db="EMBL/GenBank/DDBJ databases">
        <authorList>
            <person name="Alioto T."/>
            <person name="Alioto T."/>
            <person name="Gomez Garrido J."/>
        </authorList>
    </citation>
    <scope>NUCLEOTIDE SEQUENCE</scope>
    <source>
        <strain evidence="1">A484AB</strain>
    </source>
</reference>
<accession>A0A7D9I7J1</accession>
<keyword evidence="2" id="KW-1185">Reference proteome</keyword>
<evidence type="ECO:0000313" key="1">
    <source>
        <dbReference type="EMBL" id="CAB4002191.1"/>
    </source>
</evidence>
<proteinExistence type="predicted"/>
<dbReference type="PANTHER" id="PTHR31751:SF7">
    <property type="entry name" value="THAP-TYPE DOMAIN-CONTAINING PROTEIN"/>
    <property type="match status" value="1"/>
</dbReference>
<dbReference type="PANTHER" id="PTHR31751">
    <property type="entry name" value="SI:CH211-108C17.2-RELATED-RELATED"/>
    <property type="match status" value="1"/>
</dbReference>
<comment type="caution">
    <text evidence="1">The sequence shown here is derived from an EMBL/GenBank/DDBJ whole genome shotgun (WGS) entry which is preliminary data.</text>
</comment>